<keyword evidence="1" id="KW-0472">Membrane</keyword>
<sequence>MGGKAEARGFFDLKKQFIFYASYHNDSMNVVIHLFCIWQILYTTTALLQMTPAFGVVPAEVSEIHWSLNHLNINAALLITLVYVVTYVIMDPVAGGIGAALIILVNLHTGWLVSTYTTIGGYPLWQALVAYNVVLWILQFIGHGVFEKRAPALLDSLDQAFITAPLFVLLEILFYFGYRKKFYKDCMKQVEKNISEFKRMKSQ</sequence>
<dbReference type="GO" id="GO:0005783">
    <property type="term" value="C:endoplasmic reticulum"/>
    <property type="evidence" value="ECO:0007669"/>
    <property type="project" value="TreeGrafter"/>
</dbReference>
<protein>
    <submittedName>
        <fullName evidence="2">Endoplasmic reticulum membrane protein YGL010W</fullName>
    </submittedName>
</protein>
<name>A0A0U2IGC4_9MAXI</name>
<evidence type="ECO:0000256" key="1">
    <source>
        <dbReference type="SAM" id="Phobius"/>
    </source>
</evidence>
<feature type="transmembrane region" description="Helical" evidence="1">
    <location>
        <begin position="96"/>
        <end position="116"/>
    </location>
</feature>
<reference evidence="2" key="1">
    <citation type="journal article" date="2015" name="Sci. Rep.">
        <title>Spliced leader RNA trans-splicing discovered in copepods.</title>
        <authorList>
            <person name="Yang F."/>
            <person name="Xu D."/>
            <person name="Zhuang Y."/>
            <person name="Yi X."/>
            <person name="Huang Y."/>
            <person name="Chen H."/>
            <person name="Lin S."/>
            <person name="Campbell D.A."/>
            <person name="Sturm N.R."/>
            <person name="Liu G."/>
            <person name="Zhang H."/>
        </authorList>
    </citation>
    <scope>NUCLEOTIDE SEQUENCE</scope>
</reference>
<feature type="transmembrane region" description="Helical" evidence="1">
    <location>
        <begin position="71"/>
        <end position="90"/>
    </location>
</feature>
<keyword evidence="1" id="KW-1133">Transmembrane helix</keyword>
<dbReference type="PANTHER" id="PTHR28026">
    <property type="entry name" value="DUF962 DOMAIN PROTEIN (AFU_ORTHOLOGUE AFUA_8G05310)"/>
    <property type="match status" value="1"/>
</dbReference>
<dbReference type="EMBL" id="KT754841">
    <property type="protein sequence ID" value="ALS04675.1"/>
    <property type="molecule type" value="mRNA"/>
</dbReference>
<keyword evidence="1" id="KW-0812">Transmembrane</keyword>
<dbReference type="PANTHER" id="PTHR28026:SF9">
    <property type="entry name" value="2-HYDROXY-PALMITIC ACID DIOXYGENASE MPO1"/>
    <property type="match status" value="1"/>
</dbReference>
<feature type="transmembrane region" description="Helical" evidence="1">
    <location>
        <begin position="158"/>
        <end position="178"/>
    </location>
</feature>
<dbReference type="GO" id="GO:0046521">
    <property type="term" value="P:sphingoid catabolic process"/>
    <property type="evidence" value="ECO:0007669"/>
    <property type="project" value="TreeGrafter"/>
</dbReference>
<dbReference type="Pfam" id="PF06127">
    <property type="entry name" value="Mpo1-like"/>
    <property type="match status" value="1"/>
</dbReference>
<feature type="transmembrane region" description="Helical" evidence="1">
    <location>
        <begin position="128"/>
        <end position="146"/>
    </location>
</feature>
<feature type="transmembrane region" description="Helical" evidence="1">
    <location>
        <begin position="30"/>
        <end position="50"/>
    </location>
</feature>
<dbReference type="InterPro" id="IPR009305">
    <property type="entry name" value="Mpo1-like"/>
</dbReference>
<accession>A0A0U2IGC4</accession>
<proteinExistence type="evidence at transcript level"/>
<dbReference type="GO" id="GO:0016020">
    <property type="term" value="C:membrane"/>
    <property type="evidence" value="ECO:0007669"/>
    <property type="project" value="GOC"/>
</dbReference>
<organism evidence="2">
    <name type="scientific">Pseudodiaptomus poplesia</name>
    <dbReference type="NCBI Taxonomy" id="213370"/>
    <lineage>
        <taxon>Eukaryota</taxon>
        <taxon>Metazoa</taxon>
        <taxon>Ecdysozoa</taxon>
        <taxon>Arthropoda</taxon>
        <taxon>Crustacea</taxon>
        <taxon>Multicrustacea</taxon>
        <taxon>Hexanauplia</taxon>
        <taxon>Copepoda</taxon>
        <taxon>Calanoida</taxon>
        <taxon>Pseudodiaptomidae</taxon>
        <taxon>Pseudodiaptomus</taxon>
    </lineage>
</organism>
<dbReference type="AlphaFoldDB" id="A0A0U2IGC4"/>
<evidence type="ECO:0000313" key="2">
    <source>
        <dbReference type="EMBL" id="ALS04675.1"/>
    </source>
</evidence>